<comment type="caution">
    <text evidence="1">The sequence shown here is derived from an EMBL/GenBank/DDBJ whole genome shotgun (WGS) entry which is preliminary data.</text>
</comment>
<dbReference type="Pfam" id="PF12686">
    <property type="entry name" value="DUF3800"/>
    <property type="match status" value="1"/>
</dbReference>
<sequence>MLRAYIDDSISSVSEQRLVLAALIQSDATWATFAADWRRALAAPPAITYLKMAEAQNRRGQFKGFSEKERNRKLHVLADVVARHAPWGFHASVSTRDYRELIEPVAPYPMRTPYFFLFYAIVFGVARMHEALAVKEPCSFVFDNYSGLDKKTLPVLNDMIATSGGNWGDRISGRVQFADDKEEVAIQAADMLAWLIRRQGDGPLPPGYDELLDKLVIYGVNRFTDVDRTTLERNAAGLAAIPRANWIDKQDWREMIPIWEGGHAKALNDAMIAAGLYPPKDW</sequence>
<protein>
    <recommendedName>
        <fullName evidence="3">DUF3800 domain-containing protein</fullName>
    </recommendedName>
</protein>
<evidence type="ECO:0000313" key="2">
    <source>
        <dbReference type="Proteomes" id="UP000072867"/>
    </source>
</evidence>
<dbReference type="RefSeq" id="WP_058734206.1">
    <property type="nucleotide sequence ID" value="NZ_LDTD01000111.1"/>
</dbReference>
<dbReference type="Proteomes" id="UP000072867">
    <property type="component" value="Unassembled WGS sequence"/>
</dbReference>
<dbReference type="PATRIC" id="fig|33051.3.peg.274"/>
<accession>A0A147HU15</accession>
<gene>
    <name evidence="1" type="ORF">NS319_14350</name>
</gene>
<evidence type="ECO:0008006" key="3">
    <source>
        <dbReference type="Google" id="ProtNLM"/>
    </source>
</evidence>
<proteinExistence type="predicted"/>
<evidence type="ECO:0000313" key="1">
    <source>
        <dbReference type="EMBL" id="KTT68331.1"/>
    </source>
</evidence>
<name>A0A147HU15_9SPHN</name>
<reference evidence="1 2" key="1">
    <citation type="journal article" date="2016" name="Front. Microbiol.">
        <title>Genomic Resource of Rice Seed Associated Bacteria.</title>
        <authorList>
            <person name="Midha S."/>
            <person name="Bansal K."/>
            <person name="Sharma S."/>
            <person name="Kumar N."/>
            <person name="Patil P.P."/>
            <person name="Chaudhry V."/>
            <person name="Patil P.B."/>
        </authorList>
    </citation>
    <scope>NUCLEOTIDE SEQUENCE [LARGE SCALE GENOMIC DNA]</scope>
    <source>
        <strain evidence="1 2">NS319</strain>
    </source>
</reference>
<dbReference type="AlphaFoldDB" id="A0A147HU15"/>
<dbReference type="EMBL" id="LDTD01000111">
    <property type="protein sequence ID" value="KTT68331.1"/>
    <property type="molecule type" value="Genomic_DNA"/>
</dbReference>
<organism evidence="1 2">
    <name type="scientific">Sphingomonas sanguinis</name>
    <dbReference type="NCBI Taxonomy" id="33051"/>
    <lineage>
        <taxon>Bacteria</taxon>
        <taxon>Pseudomonadati</taxon>
        <taxon>Pseudomonadota</taxon>
        <taxon>Alphaproteobacteria</taxon>
        <taxon>Sphingomonadales</taxon>
        <taxon>Sphingomonadaceae</taxon>
        <taxon>Sphingomonas</taxon>
    </lineage>
</organism>
<dbReference type="InterPro" id="IPR024524">
    <property type="entry name" value="DUF3800"/>
</dbReference>